<evidence type="ECO:0000313" key="2">
    <source>
        <dbReference type="EMBL" id="CAK0870248.1"/>
    </source>
</evidence>
<feature type="compositionally biased region" description="Gly residues" evidence="1">
    <location>
        <begin position="90"/>
        <end position="99"/>
    </location>
</feature>
<organism evidence="2 3">
    <name type="scientific">Prorocentrum cordatum</name>
    <dbReference type="NCBI Taxonomy" id="2364126"/>
    <lineage>
        <taxon>Eukaryota</taxon>
        <taxon>Sar</taxon>
        <taxon>Alveolata</taxon>
        <taxon>Dinophyceae</taxon>
        <taxon>Prorocentrales</taxon>
        <taxon>Prorocentraceae</taxon>
        <taxon>Prorocentrum</taxon>
    </lineage>
</organism>
<sequence>PPRARATPLARRCRPWPRRTPTRALASTWRPAAPTRAAGPRRRAGRRPAPASPRSRRPSGRRPRRRARRRASAAAPPPPAGQKPKPAVEGGLGFGGGAASGSAGPPASAALASAQSPPCSLGPRQPPPPPGGGPPGQSGPQCEEAGAGALESLPPAKSKFRSGGLRTTVNTPTTLVTEADVEDGPLEPEHYMYYAQQYAALAQQYAAYAQYCAQFAPPEGSPGVPPAAIPSPAALEGGAREAPKNVPIRRSFSEVRADVFRYDRNWYRNSLGPPKVCVCAISWLSAIMVTPYRHKWLISGSHREDGETWYNGFKGDVIKSVRTLGGYVGCRSCAFSNIAKGDECKQM</sequence>
<gene>
    <name evidence="2" type="ORF">PCOR1329_LOCUS56402</name>
</gene>
<feature type="compositionally biased region" description="Low complexity" evidence="1">
    <location>
        <begin position="1"/>
        <end position="10"/>
    </location>
</feature>
<feature type="region of interest" description="Disordered" evidence="1">
    <location>
        <begin position="1"/>
        <end position="182"/>
    </location>
</feature>
<protein>
    <submittedName>
        <fullName evidence="2">Uncharacterized protein</fullName>
    </submittedName>
</protein>
<feature type="compositionally biased region" description="Basic residues" evidence="1">
    <location>
        <begin position="54"/>
        <end position="71"/>
    </location>
</feature>
<keyword evidence="3" id="KW-1185">Reference proteome</keyword>
<evidence type="ECO:0000256" key="1">
    <source>
        <dbReference type="SAM" id="MobiDB-lite"/>
    </source>
</evidence>
<proteinExistence type="predicted"/>
<feature type="compositionally biased region" description="Low complexity" evidence="1">
    <location>
        <begin position="167"/>
        <end position="177"/>
    </location>
</feature>
<comment type="caution">
    <text evidence="2">The sequence shown here is derived from an EMBL/GenBank/DDBJ whole genome shotgun (WGS) entry which is preliminary data.</text>
</comment>
<reference evidence="2" key="1">
    <citation type="submission" date="2023-10" db="EMBL/GenBank/DDBJ databases">
        <authorList>
            <person name="Chen Y."/>
            <person name="Shah S."/>
            <person name="Dougan E. K."/>
            <person name="Thang M."/>
            <person name="Chan C."/>
        </authorList>
    </citation>
    <scope>NUCLEOTIDE SEQUENCE [LARGE SCALE GENOMIC DNA]</scope>
</reference>
<feature type="region of interest" description="Disordered" evidence="1">
    <location>
        <begin position="222"/>
        <end position="241"/>
    </location>
</feature>
<name>A0ABN9VB53_9DINO</name>
<dbReference type="EMBL" id="CAUYUJ010016941">
    <property type="protein sequence ID" value="CAK0870248.1"/>
    <property type="molecule type" value="Genomic_DNA"/>
</dbReference>
<feature type="non-terminal residue" evidence="2">
    <location>
        <position position="1"/>
    </location>
</feature>
<feature type="compositionally biased region" description="Low complexity" evidence="1">
    <location>
        <begin position="100"/>
        <end position="123"/>
    </location>
</feature>
<feature type="compositionally biased region" description="Low complexity" evidence="1">
    <location>
        <begin position="22"/>
        <end position="38"/>
    </location>
</feature>
<dbReference type="Proteomes" id="UP001189429">
    <property type="component" value="Unassembled WGS sequence"/>
</dbReference>
<feature type="compositionally biased region" description="Basic residues" evidence="1">
    <location>
        <begin position="11"/>
        <end position="21"/>
    </location>
</feature>
<evidence type="ECO:0000313" key="3">
    <source>
        <dbReference type="Proteomes" id="UP001189429"/>
    </source>
</evidence>
<feature type="compositionally biased region" description="Pro residues" evidence="1">
    <location>
        <begin position="124"/>
        <end position="133"/>
    </location>
</feature>
<accession>A0ABN9VB53</accession>